<feature type="transmembrane region" description="Helical" evidence="1">
    <location>
        <begin position="7"/>
        <end position="31"/>
    </location>
</feature>
<accession>A0AB39W3W5</accession>
<evidence type="ECO:0000256" key="1">
    <source>
        <dbReference type="SAM" id="Phobius"/>
    </source>
</evidence>
<organism evidence="2">
    <name type="scientific">Flavobacterium sp. WC2409</name>
    <dbReference type="NCBI Taxonomy" id="3234139"/>
    <lineage>
        <taxon>Bacteria</taxon>
        <taxon>Pseudomonadati</taxon>
        <taxon>Bacteroidota</taxon>
        <taxon>Flavobacteriia</taxon>
        <taxon>Flavobacteriales</taxon>
        <taxon>Flavobacteriaceae</taxon>
        <taxon>Flavobacterium</taxon>
    </lineage>
</organism>
<name>A0AB39W3W5_9FLAO</name>
<evidence type="ECO:0000313" key="2">
    <source>
        <dbReference type="EMBL" id="XDU95745.1"/>
    </source>
</evidence>
<protein>
    <recommendedName>
        <fullName evidence="3">SGNH/GDSL hydrolase family protein</fullName>
    </recommendedName>
</protein>
<reference evidence="2" key="1">
    <citation type="submission" date="2024-07" db="EMBL/GenBank/DDBJ databases">
        <authorList>
            <person name="Biller S.J."/>
        </authorList>
    </citation>
    <scope>NUCLEOTIDE SEQUENCE</scope>
    <source>
        <strain evidence="2">WC2409</strain>
    </source>
</reference>
<gene>
    <name evidence="2" type="ORF">AB3G34_01160</name>
</gene>
<keyword evidence="1" id="KW-1133">Transmembrane helix</keyword>
<sequence>MKKFIKFIFQILVVIFLLLIILDLIYTTVYIQSSNRGKIDSVYNSKAKDYDVIILGSSRANNHFVSKIFNDKGLKAFNYGMSGSSLFETSLMLKLMLERKFIIKNVIVETDLNLLNETESYGIASKFLPYIHDSKLIKLHFSNENDFKELYYIPFYRYVAYDVQIGFREMLLNAIHKKTIHLCNGGYIALSNEMGNMEYDLRNLKPIHNKYYEEIKTMCHVNKINLIAVMTPMCDNTKGLDYFQKVNAIYPEIHNYENAVQGDQYFSSCGHMNDTGSRLFTNIIIRDFFKK</sequence>
<keyword evidence="1" id="KW-0812">Transmembrane</keyword>
<keyword evidence="1" id="KW-0472">Membrane</keyword>
<dbReference type="EMBL" id="CP165625">
    <property type="protein sequence ID" value="XDU95745.1"/>
    <property type="molecule type" value="Genomic_DNA"/>
</dbReference>
<proteinExistence type="predicted"/>
<evidence type="ECO:0008006" key="3">
    <source>
        <dbReference type="Google" id="ProtNLM"/>
    </source>
</evidence>
<dbReference type="AlphaFoldDB" id="A0AB39W3W5"/>
<dbReference type="RefSeq" id="WP_369753199.1">
    <property type="nucleotide sequence ID" value="NZ_CP165625.1"/>
</dbReference>